<protein>
    <submittedName>
        <fullName evidence="1">Uncharacterized protein</fullName>
    </submittedName>
</protein>
<proteinExistence type="predicted"/>
<organism evidence="1 2">
    <name type="scientific">Symmachiella dynata</name>
    <dbReference type="NCBI Taxonomy" id="2527995"/>
    <lineage>
        <taxon>Bacteria</taxon>
        <taxon>Pseudomonadati</taxon>
        <taxon>Planctomycetota</taxon>
        <taxon>Planctomycetia</taxon>
        <taxon>Planctomycetales</taxon>
        <taxon>Planctomycetaceae</taxon>
        <taxon>Symmachiella</taxon>
    </lineage>
</organism>
<dbReference type="AlphaFoldDB" id="A0A517ZQP0"/>
<dbReference type="Proteomes" id="UP000319383">
    <property type="component" value="Chromosome"/>
</dbReference>
<gene>
    <name evidence="1" type="ORF">Mal52_32240</name>
</gene>
<dbReference type="KEGG" id="sdyn:Mal52_32240"/>
<accession>A0A517ZQP0</accession>
<name>A0A517ZQP0_9PLAN</name>
<sequence length="65" mass="7144">MTRTLFSTIETAVEATANGKALHSVDSKNRDNLGTHFINSEELSQFEMLPLPGPSPQLAWEPMVS</sequence>
<reference evidence="1 2" key="1">
    <citation type="submission" date="2019-02" db="EMBL/GenBank/DDBJ databases">
        <title>Deep-cultivation of Planctomycetes and their phenomic and genomic characterization uncovers novel biology.</title>
        <authorList>
            <person name="Wiegand S."/>
            <person name="Jogler M."/>
            <person name="Boedeker C."/>
            <person name="Pinto D."/>
            <person name="Vollmers J."/>
            <person name="Rivas-Marin E."/>
            <person name="Kohn T."/>
            <person name="Peeters S.H."/>
            <person name="Heuer A."/>
            <person name="Rast P."/>
            <person name="Oberbeckmann S."/>
            <person name="Bunk B."/>
            <person name="Jeske O."/>
            <person name="Meyerdierks A."/>
            <person name="Storesund J.E."/>
            <person name="Kallscheuer N."/>
            <person name="Luecker S."/>
            <person name="Lage O.M."/>
            <person name="Pohl T."/>
            <person name="Merkel B.J."/>
            <person name="Hornburger P."/>
            <person name="Mueller R.-W."/>
            <person name="Bruemmer F."/>
            <person name="Labrenz M."/>
            <person name="Spormann A.M."/>
            <person name="Op den Camp H."/>
            <person name="Overmann J."/>
            <person name="Amann R."/>
            <person name="Jetten M.S.M."/>
            <person name="Mascher T."/>
            <person name="Medema M.H."/>
            <person name="Devos D.P."/>
            <person name="Kaster A.-K."/>
            <person name="Ovreas L."/>
            <person name="Rohde M."/>
            <person name="Galperin M.Y."/>
            <person name="Jogler C."/>
        </authorList>
    </citation>
    <scope>NUCLEOTIDE SEQUENCE [LARGE SCALE GENOMIC DNA]</scope>
    <source>
        <strain evidence="1 2">Mal52</strain>
    </source>
</reference>
<dbReference type="EMBL" id="CP036276">
    <property type="protein sequence ID" value="QDU44738.1"/>
    <property type="molecule type" value="Genomic_DNA"/>
</dbReference>
<keyword evidence="2" id="KW-1185">Reference proteome</keyword>
<evidence type="ECO:0000313" key="2">
    <source>
        <dbReference type="Proteomes" id="UP000319383"/>
    </source>
</evidence>
<evidence type="ECO:0000313" key="1">
    <source>
        <dbReference type="EMBL" id="QDU44738.1"/>
    </source>
</evidence>
<dbReference type="RefSeq" id="WP_145377044.1">
    <property type="nucleotide sequence ID" value="NZ_CP036276.1"/>
</dbReference>